<comment type="caution">
    <text evidence="1">The sequence shown here is derived from an EMBL/GenBank/DDBJ whole genome shotgun (WGS) entry which is preliminary data.</text>
</comment>
<dbReference type="AlphaFoldDB" id="A0A368TM62"/>
<proteinExistence type="predicted"/>
<protein>
    <submittedName>
        <fullName evidence="1">Uncharacterized protein</fullName>
    </submittedName>
</protein>
<organism evidence="1 2">
    <name type="scientific">Vreelandella rituensis</name>
    <dbReference type="NCBI Taxonomy" id="2282306"/>
    <lineage>
        <taxon>Bacteria</taxon>
        <taxon>Pseudomonadati</taxon>
        <taxon>Pseudomonadota</taxon>
        <taxon>Gammaproteobacteria</taxon>
        <taxon>Oceanospirillales</taxon>
        <taxon>Halomonadaceae</taxon>
        <taxon>Vreelandella</taxon>
    </lineage>
</organism>
<name>A0A368TM62_9GAMM</name>
<dbReference type="OrthoDB" id="6917293at2"/>
<reference evidence="1 2" key="1">
    <citation type="submission" date="2018-07" db="EMBL/GenBank/DDBJ databases">
        <title>Halomonas rutogse sp. nov., isolated from Lake TangqianCo on Tibetan Plateau.</title>
        <authorList>
            <person name="Lu H."/>
            <person name="Xing P."/>
            <person name="Wu Q."/>
        </authorList>
    </citation>
    <scope>NUCLEOTIDE SEQUENCE [LARGE SCALE GENOMIC DNA]</scope>
    <source>
        <strain evidence="1 2">TQ8S</strain>
    </source>
</reference>
<evidence type="ECO:0000313" key="1">
    <source>
        <dbReference type="EMBL" id="RCV85661.1"/>
    </source>
</evidence>
<dbReference type="EMBL" id="QPIJ01000137">
    <property type="protein sequence ID" value="RCV85661.1"/>
    <property type="molecule type" value="Genomic_DNA"/>
</dbReference>
<dbReference type="Proteomes" id="UP000253204">
    <property type="component" value="Unassembled WGS sequence"/>
</dbReference>
<evidence type="ECO:0000313" key="2">
    <source>
        <dbReference type="Proteomes" id="UP000253204"/>
    </source>
</evidence>
<sequence>MDKGIHSPTGLECLDSDRDINAALNIKRQGILKLKAEGLSVSACADAAAPLYAQGRSPTDVKVGKVPRLAKGESLVANKACVEKVSEEKLPSPISLSTKNDMVKPDWLNPNSSRFKSGRPLLTVTYEQATPSRVRAVYSGETSGAGLSLCARDECKGNLSRWKDRVQVTSGSPKGSNPYGDGAIVIVVPFGECGWGNAQRRRRMAGLDFDRNLSYVG</sequence>
<keyword evidence="2" id="KW-1185">Reference proteome</keyword>
<gene>
    <name evidence="1" type="ORF">DU506_21075</name>
</gene>
<accession>A0A368TM62</accession>